<keyword evidence="2" id="KW-1185">Reference proteome</keyword>
<protein>
    <submittedName>
        <fullName evidence="1">Uncharacterized protein</fullName>
    </submittedName>
</protein>
<organism evidence="1 2">
    <name type="scientific">Athelia psychrophila</name>
    <dbReference type="NCBI Taxonomy" id="1759441"/>
    <lineage>
        <taxon>Eukaryota</taxon>
        <taxon>Fungi</taxon>
        <taxon>Dikarya</taxon>
        <taxon>Basidiomycota</taxon>
        <taxon>Agaricomycotina</taxon>
        <taxon>Agaricomycetes</taxon>
        <taxon>Agaricomycetidae</taxon>
        <taxon>Atheliales</taxon>
        <taxon>Atheliaceae</taxon>
        <taxon>Athelia</taxon>
    </lineage>
</organism>
<dbReference type="EMBL" id="KV417480">
    <property type="protein sequence ID" value="KZP34651.1"/>
    <property type="molecule type" value="Genomic_DNA"/>
</dbReference>
<sequence>MIDVEEDMSSIWGAQKALEWGIVRPDELENGVGETDECWVSLDFILAWLATGGVDERKHTQCNLETH</sequence>
<gene>
    <name evidence="1" type="ORF">FIBSPDRAFT_846760</name>
</gene>
<dbReference type="AlphaFoldDB" id="A0A166XCP0"/>
<evidence type="ECO:0000313" key="2">
    <source>
        <dbReference type="Proteomes" id="UP000076532"/>
    </source>
</evidence>
<dbReference type="Proteomes" id="UP000076532">
    <property type="component" value="Unassembled WGS sequence"/>
</dbReference>
<proteinExistence type="predicted"/>
<reference evidence="1 2" key="1">
    <citation type="journal article" date="2016" name="Mol. Biol. Evol.">
        <title>Comparative Genomics of Early-Diverging Mushroom-Forming Fungi Provides Insights into the Origins of Lignocellulose Decay Capabilities.</title>
        <authorList>
            <person name="Nagy L.G."/>
            <person name="Riley R."/>
            <person name="Tritt A."/>
            <person name="Adam C."/>
            <person name="Daum C."/>
            <person name="Floudas D."/>
            <person name="Sun H."/>
            <person name="Yadav J.S."/>
            <person name="Pangilinan J."/>
            <person name="Larsson K.H."/>
            <person name="Matsuura K."/>
            <person name="Barry K."/>
            <person name="Labutti K."/>
            <person name="Kuo R."/>
            <person name="Ohm R.A."/>
            <person name="Bhattacharya S.S."/>
            <person name="Shirouzu T."/>
            <person name="Yoshinaga Y."/>
            <person name="Martin F.M."/>
            <person name="Grigoriev I.V."/>
            <person name="Hibbett D.S."/>
        </authorList>
    </citation>
    <scope>NUCLEOTIDE SEQUENCE [LARGE SCALE GENOMIC DNA]</scope>
    <source>
        <strain evidence="1 2">CBS 109695</strain>
    </source>
</reference>
<accession>A0A166XCP0</accession>
<name>A0A166XCP0_9AGAM</name>
<evidence type="ECO:0000313" key="1">
    <source>
        <dbReference type="EMBL" id="KZP34651.1"/>
    </source>
</evidence>